<dbReference type="AlphaFoldDB" id="A0A6A3C1U2"/>
<feature type="active site" description="Nucleophile" evidence="4">
    <location>
        <position position="449"/>
    </location>
</feature>
<organism evidence="6 7">
    <name type="scientific">Hibiscus syriacus</name>
    <name type="common">Rose of Sharon</name>
    <dbReference type="NCBI Taxonomy" id="106335"/>
    <lineage>
        <taxon>Eukaryota</taxon>
        <taxon>Viridiplantae</taxon>
        <taxon>Streptophyta</taxon>
        <taxon>Embryophyta</taxon>
        <taxon>Tracheophyta</taxon>
        <taxon>Spermatophyta</taxon>
        <taxon>Magnoliopsida</taxon>
        <taxon>eudicotyledons</taxon>
        <taxon>Gunneridae</taxon>
        <taxon>Pentapetalae</taxon>
        <taxon>rosids</taxon>
        <taxon>malvids</taxon>
        <taxon>Malvales</taxon>
        <taxon>Malvaceae</taxon>
        <taxon>Malvoideae</taxon>
        <taxon>Hibiscus</taxon>
    </lineage>
</organism>
<evidence type="ECO:0000256" key="4">
    <source>
        <dbReference type="PROSITE-ProRule" id="PRU10055"/>
    </source>
</evidence>
<comment type="similarity">
    <text evidence="1 5">Belongs to the glycosyl hydrolase 1 family.</text>
</comment>
<gene>
    <name evidence="6" type="ORF">F3Y22_tig00015461pilonHSYRG00011</name>
</gene>
<proteinExistence type="inferred from homology"/>
<comment type="caution">
    <text evidence="6">The sequence shown here is derived from an EMBL/GenBank/DDBJ whole genome shotgun (WGS) entry which is preliminary data.</text>
</comment>
<keyword evidence="2" id="KW-0378">Hydrolase</keyword>
<dbReference type="InterPro" id="IPR001360">
    <property type="entry name" value="Glyco_hydro_1"/>
</dbReference>
<keyword evidence="3" id="KW-0326">Glycosidase</keyword>
<dbReference type="PANTHER" id="PTHR10353:SF137">
    <property type="entry name" value="MYROSINASE 3-RELATED"/>
    <property type="match status" value="1"/>
</dbReference>
<accession>A0A6A3C1U2</accession>
<protein>
    <submittedName>
        <fullName evidence="6">Beta-glucosidase 10</fullName>
    </submittedName>
</protein>
<sequence>MDSDLIHDLDSDMILDLNYVLIFDISVYGRNMFYWGVLLEEDYLEVPRLCAQGLTYRFLGCVLRALLLVTGLYGSGETIHFVRDGWGHLKYFSETKAHCPLPPEISVKRIVPEHLSTSVREFFRRCCREDVGIMKEMGLDAYRFSISWSRILPNGKVSGGVNKEGVGYYNNLINELLANGIQPFVTLFHWDLPQALEDEYGGFLSPRIVNDFRDYVEVCFKEFGDRVKHWITLNEPWSYAYGGYAVGFLAPGRCSHWQKLNCTGGDSGVEPYLVAHHLLLAHAVSVKLYRQNYLATQKGMIGITLVTNWFVPVSNAKHHQNAASRAMDAMFGWFMDPITTGNYPHTMQSLVGNRLPKFTKMQSEILKGSFSFLGLNYYTASYAAYAPKVNVGKPSYLTDAHTNLSSQHNGVPIGPMTGTSWIYMYPKGFQNLLLYVKKKYSNPLIYITENGVGDTFNNTLLSLKEALNDKGRIDYYRRHLSSLRSAIKDGVNVKGYFAWSLLDNFEWGSGYTVRFGLNFVDYKDGLKRYPKLSAHWFKIFLKKQT</sequence>
<dbReference type="PRINTS" id="PR00131">
    <property type="entry name" value="GLHYDRLASE1"/>
</dbReference>
<dbReference type="Gene3D" id="3.20.20.80">
    <property type="entry name" value="Glycosidases"/>
    <property type="match status" value="1"/>
</dbReference>
<reference evidence="6" key="1">
    <citation type="submission" date="2019-09" db="EMBL/GenBank/DDBJ databases">
        <title>Draft genome information of white flower Hibiscus syriacus.</title>
        <authorList>
            <person name="Kim Y.-M."/>
        </authorList>
    </citation>
    <scope>NUCLEOTIDE SEQUENCE [LARGE SCALE GENOMIC DNA]</scope>
    <source>
        <strain evidence="6">YM2019G1</strain>
    </source>
</reference>
<dbReference type="InterPro" id="IPR018120">
    <property type="entry name" value="Glyco_hydro_1_AS"/>
</dbReference>
<dbReference type="GO" id="GO:0047782">
    <property type="term" value="F:coniferin beta-glucosidase activity"/>
    <property type="evidence" value="ECO:0007669"/>
    <property type="project" value="UniProtKB-ARBA"/>
</dbReference>
<dbReference type="FunFam" id="3.20.20.80:FF:000020">
    <property type="entry name" value="Beta-glucosidase 12"/>
    <property type="match status" value="1"/>
</dbReference>
<evidence type="ECO:0000313" key="7">
    <source>
        <dbReference type="Proteomes" id="UP000436088"/>
    </source>
</evidence>
<dbReference type="EMBL" id="VEPZ02000613">
    <property type="protein sequence ID" value="KAE8721618.1"/>
    <property type="molecule type" value="Genomic_DNA"/>
</dbReference>
<dbReference type="SUPFAM" id="SSF51445">
    <property type="entry name" value="(Trans)glycosidases"/>
    <property type="match status" value="1"/>
</dbReference>
<evidence type="ECO:0000256" key="1">
    <source>
        <dbReference type="ARBA" id="ARBA00010838"/>
    </source>
</evidence>
<dbReference type="InterPro" id="IPR017853">
    <property type="entry name" value="GH"/>
</dbReference>
<dbReference type="Pfam" id="PF00232">
    <property type="entry name" value="Glyco_hydro_1"/>
    <property type="match status" value="1"/>
</dbReference>
<dbReference type="Proteomes" id="UP000436088">
    <property type="component" value="Unassembled WGS sequence"/>
</dbReference>
<dbReference type="PANTHER" id="PTHR10353">
    <property type="entry name" value="GLYCOSYL HYDROLASE"/>
    <property type="match status" value="1"/>
</dbReference>
<evidence type="ECO:0000313" key="6">
    <source>
        <dbReference type="EMBL" id="KAE8721618.1"/>
    </source>
</evidence>
<dbReference type="GO" id="GO:0005975">
    <property type="term" value="P:carbohydrate metabolic process"/>
    <property type="evidence" value="ECO:0007669"/>
    <property type="project" value="InterPro"/>
</dbReference>
<evidence type="ECO:0000256" key="3">
    <source>
        <dbReference type="ARBA" id="ARBA00023295"/>
    </source>
</evidence>
<keyword evidence="7" id="KW-1185">Reference proteome</keyword>
<evidence type="ECO:0000256" key="2">
    <source>
        <dbReference type="ARBA" id="ARBA00022801"/>
    </source>
</evidence>
<evidence type="ECO:0000256" key="5">
    <source>
        <dbReference type="RuleBase" id="RU003690"/>
    </source>
</evidence>
<dbReference type="PROSITE" id="PS00572">
    <property type="entry name" value="GLYCOSYL_HYDROL_F1_1"/>
    <property type="match status" value="1"/>
</dbReference>
<name>A0A6A3C1U2_HIBSY</name>